<evidence type="ECO:0000256" key="4">
    <source>
        <dbReference type="ARBA" id="ARBA00022771"/>
    </source>
</evidence>
<dbReference type="Gene3D" id="3.30.40.10">
    <property type="entry name" value="Zinc/RING finger domain, C3HC4 (zinc finger)"/>
    <property type="match status" value="1"/>
</dbReference>
<reference evidence="11 12" key="1">
    <citation type="journal article" date="2017" name="Plant Biotechnol. J.">
        <title>A comprehensive draft genome sequence for lupin (Lupinus angustifolius), an emerging health food: insights into plant-microbe interactions and legume evolution.</title>
        <authorList>
            <person name="Hane J.K."/>
            <person name="Ming Y."/>
            <person name="Kamphuis L.G."/>
            <person name="Nelson M.N."/>
            <person name="Garg G."/>
            <person name="Atkins C.A."/>
            <person name="Bayer P.E."/>
            <person name="Bravo A."/>
            <person name="Bringans S."/>
            <person name="Cannon S."/>
            <person name="Edwards D."/>
            <person name="Foley R."/>
            <person name="Gao L.L."/>
            <person name="Harrison M.J."/>
            <person name="Huang W."/>
            <person name="Hurgobin B."/>
            <person name="Li S."/>
            <person name="Liu C.W."/>
            <person name="McGrath A."/>
            <person name="Morahan G."/>
            <person name="Murray J."/>
            <person name="Weller J."/>
            <person name="Jian J."/>
            <person name="Singh K.B."/>
        </authorList>
    </citation>
    <scope>NUCLEOTIDE SEQUENCE</scope>
    <source>
        <strain evidence="12">cv. Tanjil</strain>
        <tissue evidence="11">Whole plant</tissue>
    </source>
</reference>
<dbReference type="SUPFAM" id="SSF57850">
    <property type="entry name" value="RING/U-box"/>
    <property type="match status" value="1"/>
</dbReference>
<keyword evidence="9" id="KW-0472">Membrane</keyword>
<evidence type="ECO:0000256" key="9">
    <source>
        <dbReference type="SAM" id="Phobius"/>
    </source>
</evidence>
<evidence type="ECO:0000259" key="10">
    <source>
        <dbReference type="PROSITE" id="PS50089"/>
    </source>
</evidence>
<dbReference type="InterPro" id="IPR053238">
    <property type="entry name" value="RING-H2_zinc_finger"/>
</dbReference>
<feature type="transmembrane region" description="Helical" evidence="9">
    <location>
        <begin position="59"/>
        <end position="79"/>
    </location>
</feature>
<dbReference type="GO" id="GO:0008270">
    <property type="term" value="F:zinc ion binding"/>
    <property type="evidence" value="ECO:0007669"/>
    <property type="project" value="UniProtKB-KW"/>
</dbReference>
<dbReference type="AlphaFoldDB" id="A0A4P1R9P7"/>
<feature type="domain" description="RING-type" evidence="10">
    <location>
        <begin position="112"/>
        <end position="154"/>
    </location>
</feature>
<dbReference type="Gramene" id="OIW05837">
    <property type="protein sequence ID" value="OIW05837"/>
    <property type="gene ID" value="TanjilG_23623"/>
</dbReference>
<keyword evidence="9" id="KW-1133">Transmembrane helix</keyword>
<dbReference type="EMBL" id="CM007368">
    <property type="protein sequence ID" value="OIW05837.1"/>
    <property type="molecule type" value="Genomic_DNA"/>
</dbReference>
<dbReference type="InterPro" id="IPR001841">
    <property type="entry name" value="Znf_RING"/>
</dbReference>
<keyword evidence="4 8" id="KW-0863">Zinc-finger</keyword>
<keyword evidence="6" id="KW-0862">Zinc</keyword>
<keyword evidence="5" id="KW-0833">Ubl conjugation pathway</keyword>
<dbReference type="SMART" id="SM00184">
    <property type="entry name" value="RING"/>
    <property type="match status" value="1"/>
</dbReference>
<accession>A0A4P1R9P7</accession>
<evidence type="ECO:0000256" key="5">
    <source>
        <dbReference type="ARBA" id="ARBA00022786"/>
    </source>
</evidence>
<evidence type="ECO:0000256" key="7">
    <source>
        <dbReference type="ARBA" id="ARBA00024209"/>
    </source>
</evidence>
<comment type="similarity">
    <text evidence="7">Belongs to the RING-type zinc finger family. ATL subfamily.</text>
</comment>
<dbReference type="PANTHER" id="PTHR14155:SF610">
    <property type="entry name" value="OS01G0755700 PROTEIN"/>
    <property type="match status" value="1"/>
</dbReference>
<evidence type="ECO:0000313" key="12">
    <source>
        <dbReference type="Proteomes" id="UP000188354"/>
    </source>
</evidence>
<proteinExistence type="inferred from homology"/>
<dbReference type="PROSITE" id="PS50089">
    <property type="entry name" value="ZF_RING_2"/>
    <property type="match status" value="1"/>
</dbReference>
<keyword evidence="9" id="KW-0812">Transmembrane</keyword>
<organism evidence="11 12">
    <name type="scientific">Lupinus angustifolius</name>
    <name type="common">Narrow-leaved blue lupine</name>
    <dbReference type="NCBI Taxonomy" id="3871"/>
    <lineage>
        <taxon>Eukaryota</taxon>
        <taxon>Viridiplantae</taxon>
        <taxon>Streptophyta</taxon>
        <taxon>Embryophyta</taxon>
        <taxon>Tracheophyta</taxon>
        <taxon>Spermatophyta</taxon>
        <taxon>Magnoliopsida</taxon>
        <taxon>eudicotyledons</taxon>
        <taxon>Gunneridae</taxon>
        <taxon>Pentapetalae</taxon>
        <taxon>rosids</taxon>
        <taxon>fabids</taxon>
        <taxon>Fabales</taxon>
        <taxon>Fabaceae</taxon>
        <taxon>Papilionoideae</taxon>
        <taxon>50 kb inversion clade</taxon>
        <taxon>genistoids sensu lato</taxon>
        <taxon>core genistoids</taxon>
        <taxon>Genisteae</taxon>
        <taxon>Lupinus</taxon>
    </lineage>
</organism>
<dbReference type="InterPro" id="IPR013083">
    <property type="entry name" value="Znf_RING/FYVE/PHD"/>
</dbReference>
<dbReference type="Proteomes" id="UP000188354">
    <property type="component" value="Chromosome LG08"/>
</dbReference>
<name>A0A4P1R9P7_LUPAN</name>
<evidence type="ECO:0000256" key="2">
    <source>
        <dbReference type="ARBA" id="ARBA00012483"/>
    </source>
</evidence>
<dbReference type="EC" id="2.3.2.27" evidence="2"/>
<protein>
    <recommendedName>
        <fullName evidence="2">RING-type E3 ubiquitin transferase</fullName>
        <ecNumber evidence="2">2.3.2.27</ecNumber>
    </recommendedName>
</protein>
<dbReference type="Pfam" id="PF13639">
    <property type="entry name" value="zf-RING_2"/>
    <property type="match status" value="1"/>
</dbReference>
<keyword evidence="3" id="KW-0479">Metal-binding</keyword>
<evidence type="ECO:0000256" key="1">
    <source>
        <dbReference type="ARBA" id="ARBA00000900"/>
    </source>
</evidence>
<evidence type="ECO:0000313" key="11">
    <source>
        <dbReference type="EMBL" id="OIW05837.1"/>
    </source>
</evidence>
<gene>
    <name evidence="11" type="ORF">TanjilG_23623</name>
</gene>
<dbReference type="CDD" id="cd16454">
    <property type="entry name" value="RING-H2_PA-TM-RING"/>
    <property type="match status" value="1"/>
</dbReference>
<keyword evidence="12" id="KW-1185">Reference proteome</keyword>
<dbReference type="PANTHER" id="PTHR14155">
    <property type="entry name" value="RING FINGER DOMAIN-CONTAINING"/>
    <property type="match status" value="1"/>
</dbReference>
<evidence type="ECO:0000256" key="6">
    <source>
        <dbReference type="ARBA" id="ARBA00022833"/>
    </source>
</evidence>
<evidence type="ECO:0000256" key="3">
    <source>
        <dbReference type="ARBA" id="ARBA00022723"/>
    </source>
</evidence>
<sequence>MELYYNRRILLLNEDLPYYYSYSTSITPDIEPPTTTTTAAAANGSASQLPPRPIFNFGVAYYLIIILSFLLFLTFFILYMRRDHSLSHHPPRNERVVPTASITIPAQQVEDCVICLEEFREGENVKMILCCKHVFHPHCIDTWLDKHVTCPVCRCNKFSEVKVADENGVGTE</sequence>
<evidence type="ECO:0000256" key="8">
    <source>
        <dbReference type="PROSITE-ProRule" id="PRU00175"/>
    </source>
</evidence>
<comment type="catalytic activity">
    <reaction evidence="1">
        <text>S-ubiquitinyl-[E2 ubiquitin-conjugating enzyme]-L-cysteine + [acceptor protein]-L-lysine = [E2 ubiquitin-conjugating enzyme]-L-cysteine + N(6)-ubiquitinyl-[acceptor protein]-L-lysine.</text>
        <dbReference type="EC" id="2.3.2.27"/>
    </reaction>
</comment>
<dbReference type="GO" id="GO:0061630">
    <property type="term" value="F:ubiquitin protein ligase activity"/>
    <property type="evidence" value="ECO:0007669"/>
    <property type="project" value="UniProtKB-EC"/>
</dbReference>